<dbReference type="InterPro" id="IPR000832">
    <property type="entry name" value="GPCR_2_secretin-like"/>
</dbReference>
<evidence type="ECO:0000256" key="3">
    <source>
        <dbReference type="ARBA" id="ARBA00022989"/>
    </source>
</evidence>
<dbReference type="Gene3D" id="1.20.1070.10">
    <property type="entry name" value="Rhodopsin 7-helix transmembrane proteins"/>
    <property type="match status" value="1"/>
</dbReference>
<evidence type="ECO:0000313" key="9">
    <source>
        <dbReference type="Proteomes" id="UP001221898"/>
    </source>
</evidence>
<reference evidence="8" key="1">
    <citation type="journal article" date="2023" name="Science">
        <title>Genome structures resolve the early diversification of teleost fishes.</title>
        <authorList>
            <person name="Parey E."/>
            <person name="Louis A."/>
            <person name="Montfort J."/>
            <person name="Bouchez O."/>
            <person name="Roques C."/>
            <person name="Iampietro C."/>
            <person name="Lluch J."/>
            <person name="Castinel A."/>
            <person name="Donnadieu C."/>
            <person name="Desvignes T."/>
            <person name="Floi Bucao C."/>
            <person name="Jouanno E."/>
            <person name="Wen M."/>
            <person name="Mejri S."/>
            <person name="Dirks R."/>
            <person name="Jansen H."/>
            <person name="Henkel C."/>
            <person name="Chen W.J."/>
            <person name="Zahm M."/>
            <person name="Cabau C."/>
            <person name="Klopp C."/>
            <person name="Thompson A.W."/>
            <person name="Robinson-Rechavi M."/>
            <person name="Braasch I."/>
            <person name="Lecointre G."/>
            <person name="Bobe J."/>
            <person name="Postlethwait J.H."/>
            <person name="Berthelot C."/>
            <person name="Roest Crollius H."/>
            <person name="Guiguen Y."/>
        </authorList>
    </citation>
    <scope>NUCLEOTIDE SEQUENCE</scope>
    <source>
        <strain evidence="8">NC1722</strain>
    </source>
</reference>
<dbReference type="Pfam" id="PF00002">
    <property type="entry name" value="7tm_2"/>
    <property type="match status" value="1"/>
</dbReference>
<evidence type="ECO:0000256" key="2">
    <source>
        <dbReference type="ARBA" id="ARBA00022692"/>
    </source>
</evidence>
<keyword evidence="3 5" id="KW-1133">Transmembrane helix</keyword>
<keyword evidence="6" id="KW-0732">Signal</keyword>
<comment type="subcellular location">
    <subcellularLocation>
        <location evidence="1">Membrane</location>
        <topology evidence="1">Multi-pass membrane protein</topology>
    </subcellularLocation>
</comment>
<protein>
    <recommendedName>
        <fullName evidence="7">G-protein coupled receptors family 2 profile 2 domain-containing protein</fullName>
    </recommendedName>
</protein>
<dbReference type="PANTHER" id="PTHR45813:SF2">
    <property type="entry name" value="ADHESION G-PROTEIN COUPLED RECEPTOR F3"/>
    <property type="match status" value="1"/>
</dbReference>
<feature type="chain" id="PRO_5042108918" description="G-protein coupled receptors family 2 profile 2 domain-containing protein" evidence="6">
    <location>
        <begin position="20"/>
        <end position="124"/>
    </location>
</feature>
<dbReference type="PANTHER" id="PTHR45813">
    <property type="entry name" value="IG-LIKE DOMAIN-CONTAINING PROTEIN"/>
    <property type="match status" value="1"/>
</dbReference>
<dbReference type="GO" id="GO:0007189">
    <property type="term" value="P:adenylate cyclase-activating G protein-coupled receptor signaling pathway"/>
    <property type="evidence" value="ECO:0007669"/>
    <property type="project" value="TreeGrafter"/>
</dbReference>
<dbReference type="GO" id="GO:0007166">
    <property type="term" value="P:cell surface receptor signaling pathway"/>
    <property type="evidence" value="ECO:0007669"/>
    <property type="project" value="InterPro"/>
</dbReference>
<feature type="transmembrane region" description="Helical" evidence="5">
    <location>
        <begin position="67"/>
        <end position="90"/>
    </location>
</feature>
<accession>A0AAD7SB81</accession>
<feature type="transmembrane region" description="Helical" evidence="5">
    <location>
        <begin position="33"/>
        <end position="55"/>
    </location>
</feature>
<dbReference type="InterPro" id="IPR051587">
    <property type="entry name" value="Adhesion_GPCR"/>
</dbReference>
<sequence>MNLFSLVVVISKLLRPSVSEGDKGDEKEMAKSILKAVVFLTPIFGITWILGFFVLIVDLSDGVIPMIVHYSFTILNSFQGLFILLTACIGEQKVREALLKHVTSASKSAKTEVSSKITSSIAKK</sequence>
<evidence type="ECO:0000256" key="1">
    <source>
        <dbReference type="ARBA" id="ARBA00004141"/>
    </source>
</evidence>
<dbReference type="AlphaFoldDB" id="A0AAD7SB81"/>
<dbReference type="PROSITE" id="PS50261">
    <property type="entry name" value="G_PROTEIN_RECEP_F2_4"/>
    <property type="match status" value="1"/>
</dbReference>
<evidence type="ECO:0000256" key="6">
    <source>
        <dbReference type="SAM" id="SignalP"/>
    </source>
</evidence>
<evidence type="ECO:0000256" key="4">
    <source>
        <dbReference type="ARBA" id="ARBA00023136"/>
    </source>
</evidence>
<dbReference type="InterPro" id="IPR017981">
    <property type="entry name" value="GPCR_2-like_7TM"/>
</dbReference>
<evidence type="ECO:0000256" key="5">
    <source>
        <dbReference type="SAM" id="Phobius"/>
    </source>
</evidence>
<evidence type="ECO:0000259" key="7">
    <source>
        <dbReference type="PROSITE" id="PS50261"/>
    </source>
</evidence>
<feature type="signal peptide" evidence="6">
    <location>
        <begin position="1"/>
        <end position="19"/>
    </location>
</feature>
<feature type="domain" description="G-protein coupled receptors family 2 profile 2" evidence="7">
    <location>
        <begin position="1"/>
        <end position="91"/>
    </location>
</feature>
<name>A0AAD7SB81_9TELE</name>
<keyword evidence="2 5" id="KW-0812">Transmembrane</keyword>
<proteinExistence type="predicted"/>
<dbReference type="Proteomes" id="UP001221898">
    <property type="component" value="Unassembled WGS sequence"/>
</dbReference>
<keyword evidence="4 5" id="KW-0472">Membrane</keyword>
<keyword evidence="9" id="KW-1185">Reference proteome</keyword>
<organism evidence="8 9">
    <name type="scientific">Aldrovandia affinis</name>
    <dbReference type="NCBI Taxonomy" id="143900"/>
    <lineage>
        <taxon>Eukaryota</taxon>
        <taxon>Metazoa</taxon>
        <taxon>Chordata</taxon>
        <taxon>Craniata</taxon>
        <taxon>Vertebrata</taxon>
        <taxon>Euteleostomi</taxon>
        <taxon>Actinopterygii</taxon>
        <taxon>Neopterygii</taxon>
        <taxon>Teleostei</taxon>
        <taxon>Notacanthiformes</taxon>
        <taxon>Halosauridae</taxon>
        <taxon>Aldrovandia</taxon>
    </lineage>
</organism>
<dbReference type="GO" id="GO:0016020">
    <property type="term" value="C:membrane"/>
    <property type="evidence" value="ECO:0007669"/>
    <property type="project" value="UniProtKB-SubCell"/>
</dbReference>
<gene>
    <name evidence="8" type="ORF">AAFF_G00411070</name>
</gene>
<dbReference type="EMBL" id="JAINUG010000083">
    <property type="protein sequence ID" value="KAJ8399395.1"/>
    <property type="molecule type" value="Genomic_DNA"/>
</dbReference>
<dbReference type="GO" id="GO:0004930">
    <property type="term" value="F:G protein-coupled receptor activity"/>
    <property type="evidence" value="ECO:0007669"/>
    <property type="project" value="InterPro"/>
</dbReference>
<comment type="caution">
    <text evidence="8">The sequence shown here is derived from an EMBL/GenBank/DDBJ whole genome shotgun (WGS) entry which is preliminary data.</text>
</comment>
<evidence type="ECO:0000313" key="8">
    <source>
        <dbReference type="EMBL" id="KAJ8399395.1"/>
    </source>
</evidence>